<dbReference type="GO" id="GO:0000150">
    <property type="term" value="F:DNA strand exchange activity"/>
    <property type="evidence" value="ECO:0007669"/>
    <property type="project" value="InterPro"/>
</dbReference>
<dbReference type="InterPro" id="IPR036162">
    <property type="entry name" value="Resolvase-like_N_sf"/>
</dbReference>
<dbReference type="PROSITE" id="PS51736">
    <property type="entry name" value="RECOMBINASES_3"/>
    <property type="match status" value="1"/>
</dbReference>
<dbReference type="InterPro" id="IPR006119">
    <property type="entry name" value="Resolv_N"/>
</dbReference>
<dbReference type="EMBL" id="CP009621">
    <property type="protein sequence ID" value="AKD04924.1"/>
    <property type="molecule type" value="Genomic_DNA"/>
</dbReference>
<dbReference type="AlphaFoldDB" id="A0A0E3ZHP8"/>
<keyword evidence="2" id="KW-0233">DNA recombination</keyword>
<dbReference type="GO" id="GO:0003677">
    <property type="term" value="F:DNA binding"/>
    <property type="evidence" value="ECO:0007669"/>
    <property type="project" value="UniProtKB-KW"/>
</dbReference>
<dbReference type="Proteomes" id="UP000033109">
    <property type="component" value="Chromosome"/>
</dbReference>
<dbReference type="CDD" id="cd03768">
    <property type="entry name" value="SR_ResInv"/>
    <property type="match status" value="1"/>
</dbReference>
<dbReference type="PANTHER" id="PTHR30461">
    <property type="entry name" value="DNA-INVERTASE FROM LAMBDOID PROPHAGE"/>
    <property type="match status" value="1"/>
</dbReference>
<accession>A0A0E3ZHP8</accession>
<dbReference type="RefSeq" id="WP_046312973.1">
    <property type="nucleotide sequence ID" value="NZ_CBCSCY010000061.1"/>
</dbReference>
<dbReference type="InterPro" id="IPR050639">
    <property type="entry name" value="SSR_resolvase"/>
</dbReference>
<dbReference type="SUPFAM" id="SSF53041">
    <property type="entry name" value="Resolvase-like"/>
    <property type="match status" value="1"/>
</dbReference>
<dbReference type="Gene3D" id="3.40.50.1390">
    <property type="entry name" value="Resolvase, N-terminal catalytic domain"/>
    <property type="match status" value="1"/>
</dbReference>
<evidence type="ECO:0000313" key="4">
    <source>
        <dbReference type="EMBL" id="AKD04924.1"/>
    </source>
</evidence>
<name>A0A0E3ZHP8_9BACT</name>
<evidence type="ECO:0000256" key="1">
    <source>
        <dbReference type="ARBA" id="ARBA00023125"/>
    </source>
</evidence>
<feature type="domain" description="Resolvase/invertase-type recombinase catalytic" evidence="3">
    <location>
        <begin position="3"/>
        <end position="138"/>
    </location>
</feature>
<dbReference type="SMART" id="SM00857">
    <property type="entry name" value="Resolvase"/>
    <property type="match status" value="1"/>
</dbReference>
<dbReference type="Pfam" id="PF00239">
    <property type="entry name" value="Resolvase"/>
    <property type="match status" value="1"/>
</dbReference>
<evidence type="ECO:0000256" key="2">
    <source>
        <dbReference type="ARBA" id="ARBA00023172"/>
    </source>
</evidence>
<reference evidence="4 5" key="1">
    <citation type="journal article" date="2015" name="Sci. Rep.">
        <title>Unraveling adaptation of Pontibacter korlensis to radiation and infertility in desert through complete genome and comparative transcriptomic analysis.</title>
        <authorList>
            <person name="Dai J."/>
            <person name="Dai W."/>
            <person name="Qiu C."/>
            <person name="Yang Z."/>
            <person name="Zhang Y."/>
            <person name="Zhou M."/>
            <person name="Zhang L."/>
            <person name="Fang C."/>
            <person name="Gao Q."/>
            <person name="Yang Q."/>
            <person name="Li X."/>
            <person name="Wang Z."/>
            <person name="Wang Z."/>
            <person name="Jia Z."/>
            <person name="Chen X."/>
        </authorList>
    </citation>
    <scope>NUCLEOTIDE SEQUENCE [LARGE SCALE GENOMIC DNA]</scope>
    <source>
        <strain evidence="4 5">X14-1T</strain>
    </source>
</reference>
<gene>
    <name evidence="4" type="ORF">PKOR_19775</name>
</gene>
<dbReference type="OrthoDB" id="2290206at2"/>
<organism evidence="4 5">
    <name type="scientific">Pontibacter korlensis</name>
    <dbReference type="NCBI Taxonomy" id="400092"/>
    <lineage>
        <taxon>Bacteria</taxon>
        <taxon>Pseudomonadati</taxon>
        <taxon>Bacteroidota</taxon>
        <taxon>Cytophagia</taxon>
        <taxon>Cytophagales</taxon>
        <taxon>Hymenobacteraceae</taxon>
        <taxon>Pontibacter</taxon>
    </lineage>
</organism>
<dbReference type="KEGG" id="pko:PKOR_19775"/>
<dbReference type="PANTHER" id="PTHR30461:SF2">
    <property type="entry name" value="SERINE RECOMBINASE PINE-RELATED"/>
    <property type="match status" value="1"/>
</dbReference>
<evidence type="ECO:0000313" key="5">
    <source>
        <dbReference type="Proteomes" id="UP000033109"/>
    </source>
</evidence>
<keyword evidence="1" id="KW-0238">DNA-binding</keyword>
<sequence>MKQYIAYFRVSTKKQGESGLGMEAQQHAVRSFLKPGDVIVEEYVEVESGKRNNRAQLQAAIDHAKRIKGTLLIAKLDRLSRNAAFIFTLRDSGVNFKCADIPEANTLTIGIFAVLAQHERELISKRTKDALAVKKAQGAKLGNPENLTVLARKKGEYMRIRKAEENANNRRASALIQSYRVQGMPWSQIARKLNEAGFKASRGGAFQAIQVQRIHQRLTD</sequence>
<evidence type="ECO:0000259" key="3">
    <source>
        <dbReference type="PROSITE" id="PS51736"/>
    </source>
</evidence>
<dbReference type="HOGENOM" id="CLU_010686_0_1_10"/>
<proteinExistence type="predicted"/>
<dbReference type="PATRIC" id="fig|400092.3.peg.4326"/>
<protein>
    <submittedName>
        <fullName evidence="4">Resolvase</fullName>
    </submittedName>
</protein>
<dbReference type="STRING" id="400092.PKOR_19775"/>
<keyword evidence="5" id="KW-1185">Reference proteome</keyword>